<evidence type="ECO:0000256" key="1">
    <source>
        <dbReference type="ARBA" id="ARBA00004325"/>
    </source>
</evidence>
<proteinExistence type="predicted"/>
<dbReference type="InterPro" id="IPR007667">
    <property type="entry name" value="Hypoxia_induced_domain"/>
</dbReference>
<name>A0A9C6T0F1_DROAB</name>
<dbReference type="InterPro" id="IPR050355">
    <property type="entry name" value="RCF1"/>
</dbReference>
<feature type="domain" description="HIG1" evidence="7">
    <location>
        <begin position="1"/>
        <end position="91"/>
    </location>
</feature>
<keyword evidence="2 6" id="KW-0812">Transmembrane</keyword>
<keyword evidence="3 6" id="KW-1133">Transmembrane helix</keyword>
<evidence type="ECO:0000313" key="8">
    <source>
        <dbReference type="Proteomes" id="UP000515160"/>
    </source>
</evidence>
<keyword evidence="4" id="KW-0496">Mitochondrion</keyword>
<dbReference type="Proteomes" id="UP000515160">
    <property type="component" value="Chromosome 2R"/>
</dbReference>
<dbReference type="PANTHER" id="PTHR12297">
    <property type="entry name" value="HYPOXIA-INDUCBILE GENE 1 HIG1 -RELATED"/>
    <property type="match status" value="1"/>
</dbReference>
<dbReference type="PROSITE" id="PS51503">
    <property type="entry name" value="HIG1"/>
    <property type="match status" value="1"/>
</dbReference>
<dbReference type="Gene3D" id="6.10.140.1320">
    <property type="match status" value="1"/>
</dbReference>
<evidence type="ECO:0000256" key="4">
    <source>
        <dbReference type="ARBA" id="ARBA00023128"/>
    </source>
</evidence>
<dbReference type="GO" id="GO:0031966">
    <property type="term" value="C:mitochondrial membrane"/>
    <property type="evidence" value="ECO:0007669"/>
    <property type="project" value="UniProtKB-SubCell"/>
</dbReference>
<evidence type="ECO:0000256" key="6">
    <source>
        <dbReference type="SAM" id="Phobius"/>
    </source>
</evidence>
<reference evidence="9" key="1">
    <citation type="submission" date="2025-08" db="UniProtKB">
        <authorList>
            <consortium name="RefSeq"/>
        </authorList>
    </citation>
    <scope>IDENTIFICATION</scope>
    <source>
        <strain evidence="9">15112-1751.03</strain>
        <tissue evidence="9">Whole Adult</tissue>
    </source>
</reference>
<organism evidence="8 9">
    <name type="scientific">Drosophila albomicans</name>
    <name type="common">Fruit fly</name>
    <dbReference type="NCBI Taxonomy" id="7291"/>
    <lineage>
        <taxon>Eukaryota</taxon>
        <taxon>Metazoa</taxon>
        <taxon>Ecdysozoa</taxon>
        <taxon>Arthropoda</taxon>
        <taxon>Hexapoda</taxon>
        <taxon>Insecta</taxon>
        <taxon>Pterygota</taxon>
        <taxon>Neoptera</taxon>
        <taxon>Endopterygota</taxon>
        <taxon>Diptera</taxon>
        <taxon>Brachycera</taxon>
        <taxon>Muscomorpha</taxon>
        <taxon>Ephydroidea</taxon>
        <taxon>Drosophilidae</taxon>
        <taxon>Drosophila</taxon>
    </lineage>
</organism>
<evidence type="ECO:0000259" key="7">
    <source>
        <dbReference type="PROSITE" id="PS51503"/>
    </source>
</evidence>
<dbReference type="PANTHER" id="PTHR12297:SF3">
    <property type="entry name" value="HIG1 DOMAIN FAMILY MEMBER 1A"/>
    <property type="match status" value="1"/>
</dbReference>
<evidence type="ECO:0000256" key="3">
    <source>
        <dbReference type="ARBA" id="ARBA00022989"/>
    </source>
</evidence>
<dbReference type="RefSeq" id="XP_051862294.1">
    <property type="nucleotide sequence ID" value="XM_052006334.1"/>
</dbReference>
<dbReference type="Pfam" id="PF04588">
    <property type="entry name" value="HIG_1_N"/>
    <property type="match status" value="1"/>
</dbReference>
<dbReference type="GeneID" id="117573698"/>
<dbReference type="GO" id="GO:0097250">
    <property type="term" value="P:mitochondrial respirasome assembly"/>
    <property type="evidence" value="ECO:0007669"/>
    <property type="project" value="TreeGrafter"/>
</dbReference>
<dbReference type="AlphaFoldDB" id="A0A9C6T0F1"/>
<keyword evidence="5 6" id="KW-0472">Membrane</keyword>
<accession>A0A9C6T0F1</accession>
<feature type="transmembrane region" description="Helical" evidence="6">
    <location>
        <begin position="27"/>
        <end position="44"/>
    </location>
</feature>
<comment type="subcellular location">
    <subcellularLocation>
        <location evidence="1">Mitochondrion membrane</location>
    </subcellularLocation>
</comment>
<evidence type="ECO:0000256" key="2">
    <source>
        <dbReference type="ARBA" id="ARBA00022692"/>
    </source>
</evidence>
<gene>
    <name evidence="9" type="primary">LOC117573698</name>
</gene>
<keyword evidence="8" id="KW-1185">Reference proteome</keyword>
<evidence type="ECO:0000256" key="5">
    <source>
        <dbReference type="ARBA" id="ARBA00023136"/>
    </source>
</evidence>
<sequence length="96" mass="10646">MSSKSFFVEDDAEQSNKLARKAKESPFMLIGIAGFIAAGAIGAYKYRHRGTMSTSVFLMQLRVAAQGTVVGCLTLGLGYQMVKEYIFDKQPKEKMR</sequence>
<protein>
    <submittedName>
        <fullName evidence="9">HIG1 domain family member 1A, mitochondrial isoform X1</fullName>
    </submittedName>
</protein>
<evidence type="ECO:0000313" key="9">
    <source>
        <dbReference type="RefSeq" id="XP_051862294.1"/>
    </source>
</evidence>